<reference evidence="9" key="1">
    <citation type="journal article" date="2015" name="Nature">
        <title>Complex archaea that bridge the gap between prokaryotes and eukaryotes.</title>
        <authorList>
            <person name="Spang A."/>
            <person name="Saw J.H."/>
            <person name="Jorgensen S.L."/>
            <person name="Zaremba-Niedzwiedzka K."/>
            <person name="Martijn J."/>
            <person name="Lind A.E."/>
            <person name="van Eijk R."/>
            <person name="Schleper C."/>
            <person name="Guy L."/>
            <person name="Ettema T.J."/>
        </authorList>
    </citation>
    <scope>NUCLEOTIDE SEQUENCE</scope>
</reference>
<dbReference type="Gene3D" id="3.90.170.10">
    <property type="entry name" value="Adenylosuccinate Synthetase, subunit A, domain 3"/>
    <property type="match status" value="1"/>
</dbReference>
<dbReference type="InterPro" id="IPR042111">
    <property type="entry name" value="Adenylosuccinate_synth_dom3"/>
</dbReference>
<comment type="subunit">
    <text evidence="2">Homodimer.</text>
</comment>
<keyword evidence="8" id="KW-0342">GTP-binding</keyword>
<evidence type="ECO:0000313" key="9">
    <source>
        <dbReference type="EMBL" id="KKN29470.1"/>
    </source>
</evidence>
<dbReference type="FunFam" id="1.10.300.10:FF:000001">
    <property type="entry name" value="Adenylosuccinate synthetase"/>
    <property type="match status" value="1"/>
</dbReference>
<keyword evidence="5" id="KW-0547">Nucleotide-binding</keyword>
<dbReference type="GO" id="GO:0004019">
    <property type="term" value="F:adenylosuccinate synthase activity"/>
    <property type="evidence" value="ECO:0007669"/>
    <property type="project" value="InterPro"/>
</dbReference>
<comment type="caution">
    <text evidence="9">The sequence shown here is derived from an EMBL/GenBank/DDBJ whole genome shotgun (WGS) entry which is preliminary data.</text>
</comment>
<gene>
    <name evidence="9" type="ORF">LCGC14_0843860</name>
</gene>
<dbReference type="InterPro" id="IPR042109">
    <property type="entry name" value="Adenylosuccinate_synth_dom1"/>
</dbReference>
<keyword evidence="6" id="KW-0658">Purine biosynthesis</keyword>
<accession>A0A0F9PCC4</accession>
<dbReference type="GO" id="GO:0005737">
    <property type="term" value="C:cytoplasm"/>
    <property type="evidence" value="ECO:0007669"/>
    <property type="project" value="TreeGrafter"/>
</dbReference>
<dbReference type="HAMAP" id="MF_00011">
    <property type="entry name" value="Adenylosucc_synth"/>
    <property type="match status" value="1"/>
</dbReference>
<dbReference type="InterPro" id="IPR001114">
    <property type="entry name" value="Adenylosuccinate_synthetase"/>
</dbReference>
<dbReference type="EMBL" id="LAZR01002486">
    <property type="protein sequence ID" value="KKN29470.1"/>
    <property type="molecule type" value="Genomic_DNA"/>
</dbReference>
<dbReference type="GO" id="GO:0044208">
    <property type="term" value="P:'de novo' AMP biosynthetic process"/>
    <property type="evidence" value="ECO:0007669"/>
    <property type="project" value="TreeGrafter"/>
</dbReference>
<evidence type="ECO:0000256" key="1">
    <source>
        <dbReference type="ARBA" id="ARBA00001946"/>
    </source>
</evidence>
<proteinExistence type="inferred from homology"/>
<comment type="cofactor">
    <cofactor evidence="1">
        <name>Mg(2+)</name>
        <dbReference type="ChEBI" id="CHEBI:18420"/>
    </cofactor>
</comment>
<organism evidence="9">
    <name type="scientific">marine sediment metagenome</name>
    <dbReference type="NCBI Taxonomy" id="412755"/>
    <lineage>
        <taxon>unclassified sequences</taxon>
        <taxon>metagenomes</taxon>
        <taxon>ecological metagenomes</taxon>
    </lineage>
</organism>
<evidence type="ECO:0000256" key="6">
    <source>
        <dbReference type="ARBA" id="ARBA00022755"/>
    </source>
</evidence>
<dbReference type="SMART" id="SM00788">
    <property type="entry name" value="Adenylsucc_synt"/>
    <property type="match status" value="1"/>
</dbReference>
<dbReference type="NCBIfam" id="TIGR00184">
    <property type="entry name" value="purA"/>
    <property type="match status" value="1"/>
</dbReference>
<dbReference type="InterPro" id="IPR018220">
    <property type="entry name" value="Adenylosuccin_syn_GTP-bd"/>
</dbReference>
<dbReference type="AlphaFoldDB" id="A0A0F9PCC4"/>
<dbReference type="CDD" id="cd03108">
    <property type="entry name" value="AdSS"/>
    <property type="match status" value="1"/>
</dbReference>
<evidence type="ECO:0000256" key="2">
    <source>
        <dbReference type="ARBA" id="ARBA00011738"/>
    </source>
</evidence>
<dbReference type="Gene3D" id="1.10.300.10">
    <property type="entry name" value="Adenylosuccinate Synthetase, subunit A, domain 2"/>
    <property type="match status" value="1"/>
</dbReference>
<evidence type="ECO:0000256" key="5">
    <source>
        <dbReference type="ARBA" id="ARBA00022741"/>
    </source>
</evidence>
<protein>
    <recommendedName>
        <fullName evidence="10">Adenylosuccinate synthetase</fullName>
    </recommendedName>
</protein>
<evidence type="ECO:0000256" key="3">
    <source>
        <dbReference type="ARBA" id="ARBA00022598"/>
    </source>
</evidence>
<dbReference type="GO" id="GO:0005525">
    <property type="term" value="F:GTP binding"/>
    <property type="evidence" value="ECO:0007669"/>
    <property type="project" value="UniProtKB-KW"/>
</dbReference>
<dbReference type="GO" id="GO:0046040">
    <property type="term" value="P:IMP metabolic process"/>
    <property type="evidence" value="ECO:0007669"/>
    <property type="project" value="TreeGrafter"/>
</dbReference>
<dbReference type="NCBIfam" id="NF002223">
    <property type="entry name" value="PRK01117.1"/>
    <property type="match status" value="1"/>
</dbReference>
<dbReference type="PANTHER" id="PTHR11846">
    <property type="entry name" value="ADENYLOSUCCINATE SYNTHETASE"/>
    <property type="match status" value="1"/>
</dbReference>
<dbReference type="FunFam" id="3.90.170.10:FF:000001">
    <property type="entry name" value="Adenylosuccinate synthetase"/>
    <property type="match status" value="1"/>
</dbReference>
<keyword evidence="4" id="KW-0479">Metal-binding</keyword>
<dbReference type="PROSITE" id="PS01266">
    <property type="entry name" value="ADENYLOSUCCIN_SYN_1"/>
    <property type="match status" value="1"/>
</dbReference>
<dbReference type="GO" id="GO:0046872">
    <property type="term" value="F:metal ion binding"/>
    <property type="evidence" value="ECO:0007669"/>
    <property type="project" value="UniProtKB-KW"/>
</dbReference>
<dbReference type="SUPFAM" id="SSF52540">
    <property type="entry name" value="P-loop containing nucleoside triphosphate hydrolases"/>
    <property type="match status" value="1"/>
</dbReference>
<dbReference type="Gene3D" id="3.40.440.10">
    <property type="entry name" value="Adenylosuccinate Synthetase, subunit A, domain 1"/>
    <property type="match status" value="1"/>
</dbReference>
<evidence type="ECO:0008006" key="10">
    <source>
        <dbReference type="Google" id="ProtNLM"/>
    </source>
</evidence>
<evidence type="ECO:0000256" key="4">
    <source>
        <dbReference type="ARBA" id="ARBA00022723"/>
    </source>
</evidence>
<evidence type="ECO:0000256" key="8">
    <source>
        <dbReference type="ARBA" id="ARBA00023134"/>
    </source>
</evidence>
<sequence>MNIVVVGTQWGDEGKGRVIDFLSQEADAIVRFQGGSNAGHTVVVDGEIFVFHLVPSGILHPGKSCIIGNGVVVDPAELLTEIEALQRRNIDFKGLRLSSSAHIVMPYHKEIEKMEEKQRGKKKIGTTKKGVGPAYTDKIARRGIRVGDLLNEKALAEKLDVNFVLLPNCYKLNLCKKDILSRYLEYGDKLKEYITDTSVLVNQLIKKDKEILFEGAQGTLLDIDHGTYPFVTSSCTSAGGVCIGVGIGPTRIDRVLGVAKVYTTRVGEGPFPTEIEGREGEILKERGKEYGATTGRPRRCGWFDGVILRYAARINGLDELVLTKLDVLDKLDRIKICTAYKYKDEAIEDFPFQVDSLRECEPIYEEMEGWQEDTSQVSRYEDLPEKAQAYLRRIEEIGELPIGYLSLSPERAGLIKLNDESKFVARRSSLVARNERKRL</sequence>
<dbReference type="PANTHER" id="PTHR11846:SF0">
    <property type="entry name" value="ADENYLOSUCCINATE SYNTHETASE"/>
    <property type="match status" value="1"/>
</dbReference>
<keyword evidence="7" id="KW-0460">Magnesium</keyword>
<dbReference type="Pfam" id="PF00709">
    <property type="entry name" value="Adenylsucc_synt"/>
    <property type="match status" value="1"/>
</dbReference>
<keyword evidence="3" id="KW-0436">Ligase</keyword>
<dbReference type="InterPro" id="IPR042110">
    <property type="entry name" value="Adenylosuccinate_synth_dom2"/>
</dbReference>
<evidence type="ECO:0000256" key="7">
    <source>
        <dbReference type="ARBA" id="ARBA00022842"/>
    </source>
</evidence>
<dbReference type="InterPro" id="IPR027417">
    <property type="entry name" value="P-loop_NTPase"/>
</dbReference>
<name>A0A0F9PCC4_9ZZZZ</name>